<feature type="transmembrane region" description="Helical" evidence="6">
    <location>
        <begin position="145"/>
        <end position="165"/>
    </location>
</feature>
<feature type="transmembrane region" description="Helical" evidence="6">
    <location>
        <begin position="381"/>
        <end position="398"/>
    </location>
</feature>
<dbReference type="InterPro" id="IPR020846">
    <property type="entry name" value="MFS_dom"/>
</dbReference>
<keyword evidence="2" id="KW-1003">Cell membrane</keyword>
<dbReference type="CDD" id="cd17324">
    <property type="entry name" value="MFS_NepI_like"/>
    <property type="match status" value="1"/>
</dbReference>
<evidence type="ECO:0000256" key="3">
    <source>
        <dbReference type="ARBA" id="ARBA00022692"/>
    </source>
</evidence>
<accession>A0A317EM56</accession>
<feature type="transmembrane region" description="Helical" evidence="6">
    <location>
        <begin position="171"/>
        <end position="191"/>
    </location>
</feature>
<keyword evidence="5 6" id="KW-0472">Membrane</keyword>
<keyword evidence="3 6" id="KW-0812">Transmembrane</keyword>
<evidence type="ECO:0000313" key="9">
    <source>
        <dbReference type="Proteomes" id="UP000245379"/>
    </source>
</evidence>
<keyword evidence="4 6" id="KW-1133">Transmembrane helix</keyword>
<feature type="transmembrane region" description="Helical" evidence="6">
    <location>
        <begin position="343"/>
        <end position="369"/>
    </location>
</feature>
<feature type="transmembrane region" description="Helical" evidence="6">
    <location>
        <begin position="221"/>
        <end position="244"/>
    </location>
</feature>
<feature type="transmembrane region" description="Helical" evidence="6">
    <location>
        <begin position="84"/>
        <end position="104"/>
    </location>
</feature>
<dbReference type="RefSeq" id="WP_109926683.1">
    <property type="nucleotide sequence ID" value="NZ_QGNZ01000004.1"/>
</dbReference>
<dbReference type="AlphaFoldDB" id="A0A317EM56"/>
<dbReference type="PANTHER" id="PTHR43124">
    <property type="entry name" value="PURINE EFFLUX PUMP PBUE"/>
    <property type="match status" value="1"/>
</dbReference>
<evidence type="ECO:0000256" key="2">
    <source>
        <dbReference type="ARBA" id="ARBA00022475"/>
    </source>
</evidence>
<reference evidence="8 9" key="1">
    <citation type="submission" date="2018-05" db="EMBL/GenBank/DDBJ databases">
        <title>Pedobacter paludis sp. nov., isolated from wetland soil.</title>
        <authorList>
            <person name="Zhang Y."/>
            <person name="Wang G."/>
        </authorList>
    </citation>
    <scope>NUCLEOTIDE SEQUENCE [LARGE SCALE GENOMIC DNA]</scope>
    <source>
        <strain evidence="8 9">KCTC22721</strain>
    </source>
</reference>
<feature type="domain" description="Major facilitator superfamily (MFS) profile" evidence="7">
    <location>
        <begin position="17"/>
        <end position="405"/>
    </location>
</feature>
<dbReference type="Gene3D" id="1.20.1250.20">
    <property type="entry name" value="MFS general substrate transporter like domains"/>
    <property type="match status" value="1"/>
</dbReference>
<dbReference type="PANTHER" id="PTHR43124:SF3">
    <property type="entry name" value="CHLORAMPHENICOL EFFLUX PUMP RV0191"/>
    <property type="match status" value="1"/>
</dbReference>
<gene>
    <name evidence="8" type="ORF">DHW03_15075</name>
</gene>
<evidence type="ECO:0000256" key="6">
    <source>
        <dbReference type="SAM" id="Phobius"/>
    </source>
</evidence>
<feature type="transmembrane region" description="Helical" evidence="6">
    <location>
        <begin position="282"/>
        <end position="299"/>
    </location>
</feature>
<feature type="transmembrane region" description="Helical" evidence="6">
    <location>
        <begin position="53"/>
        <end position="75"/>
    </location>
</feature>
<evidence type="ECO:0000256" key="5">
    <source>
        <dbReference type="ARBA" id="ARBA00023136"/>
    </source>
</evidence>
<dbReference type="InterPro" id="IPR050189">
    <property type="entry name" value="MFS_Efflux_Transporters"/>
</dbReference>
<proteinExistence type="predicted"/>
<protein>
    <submittedName>
        <fullName evidence="8">MFS transporter</fullName>
    </submittedName>
</protein>
<dbReference type="PROSITE" id="PS50850">
    <property type="entry name" value="MFS"/>
    <property type="match status" value="1"/>
</dbReference>
<keyword evidence="9" id="KW-1185">Reference proteome</keyword>
<feature type="transmembrane region" description="Helical" evidence="6">
    <location>
        <begin position="20"/>
        <end position="41"/>
    </location>
</feature>
<feature type="transmembrane region" description="Helical" evidence="6">
    <location>
        <begin position="305"/>
        <end position="322"/>
    </location>
</feature>
<dbReference type="SUPFAM" id="SSF103473">
    <property type="entry name" value="MFS general substrate transporter"/>
    <property type="match status" value="1"/>
</dbReference>
<dbReference type="OrthoDB" id="9812221at2"/>
<dbReference type="Pfam" id="PF07690">
    <property type="entry name" value="MFS_1"/>
    <property type="match status" value="1"/>
</dbReference>
<dbReference type="Proteomes" id="UP000245379">
    <property type="component" value="Unassembled WGS sequence"/>
</dbReference>
<comment type="caution">
    <text evidence="8">The sequence shown here is derived from an EMBL/GenBank/DDBJ whole genome shotgun (WGS) entry which is preliminary data.</text>
</comment>
<feature type="transmembrane region" description="Helical" evidence="6">
    <location>
        <begin position="110"/>
        <end position="133"/>
    </location>
</feature>
<dbReference type="EMBL" id="QGNZ01000004">
    <property type="protein sequence ID" value="PWS26118.1"/>
    <property type="molecule type" value="Genomic_DNA"/>
</dbReference>
<sequence length="407" mass="45075">MKKQSTLEKFTSYQRSILIVLALLQFTVILDFMIISPIGYILTKSLGITTKEFGLVVSSYIFSAATSGIISAGFIDKFDRKKTLLFFSTGFIIGTIFCACAYSYNTLLIARIITGGFGGVIGSIIMTIISDIFTPNQRGRAMSTVQMAFAASQILGIPLGLFIANRLGWQYTFYLIVILSILVQIAVFFKLKPLKGHLNKESNAQPFLHLWHILKVRRHQIGFSATILLGMGMMLQPFISIFLINNIHLSNDDVPIIFLVTGTSAFFIMPLVGKLSDRFDKFKIFLIGSFLTIIIVPIYTQLPIVPLWVVLIMNVFIFAAIMSRMGPFQAINSMIPKQENRGAYMSVSTSLQQMAGGLGVVLASTVVFQSTTKSPLQNFDILGYLVIGISAFAVVLVYKVSELTKKQ</sequence>
<organism evidence="8 9">
    <name type="scientific">Pedobacter yonginense</name>
    <dbReference type="NCBI Taxonomy" id="651869"/>
    <lineage>
        <taxon>Bacteria</taxon>
        <taxon>Pseudomonadati</taxon>
        <taxon>Bacteroidota</taxon>
        <taxon>Sphingobacteriia</taxon>
        <taxon>Sphingobacteriales</taxon>
        <taxon>Sphingobacteriaceae</taxon>
        <taxon>Pedobacter</taxon>
    </lineage>
</organism>
<comment type="subcellular location">
    <subcellularLocation>
        <location evidence="1">Cell membrane</location>
        <topology evidence="1">Multi-pass membrane protein</topology>
    </subcellularLocation>
</comment>
<dbReference type="GO" id="GO:0005886">
    <property type="term" value="C:plasma membrane"/>
    <property type="evidence" value="ECO:0007669"/>
    <property type="project" value="UniProtKB-SubCell"/>
</dbReference>
<dbReference type="InterPro" id="IPR036259">
    <property type="entry name" value="MFS_trans_sf"/>
</dbReference>
<evidence type="ECO:0000313" key="8">
    <source>
        <dbReference type="EMBL" id="PWS26118.1"/>
    </source>
</evidence>
<evidence type="ECO:0000256" key="1">
    <source>
        <dbReference type="ARBA" id="ARBA00004651"/>
    </source>
</evidence>
<evidence type="ECO:0000256" key="4">
    <source>
        <dbReference type="ARBA" id="ARBA00022989"/>
    </source>
</evidence>
<dbReference type="InterPro" id="IPR011701">
    <property type="entry name" value="MFS"/>
</dbReference>
<feature type="transmembrane region" description="Helical" evidence="6">
    <location>
        <begin position="256"/>
        <end position="275"/>
    </location>
</feature>
<dbReference type="GO" id="GO:0022857">
    <property type="term" value="F:transmembrane transporter activity"/>
    <property type="evidence" value="ECO:0007669"/>
    <property type="project" value="InterPro"/>
</dbReference>
<evidence type="ECO:0000259" key="7">
    <source>
        <dbReference type="PROSITE" id="PS50850"/>
    </source>
</evidence>
<name>A0A317EM56_9SPHI</name>